<dbReference type="InterPro" id="IPR018289">
    <property type="entry name" value="MULE_transposase_dom"/>
</dbReference>
<dbReference type="GO" id="GO:0004518">
    <property type="term" value="F:nuclease activity"/>
    <property type="evidence" value="ECO:0007669"/>
    <property type="project" value="UniProtKB-KW"/>
</dbReference>
<keyword evidence="8" id="KW-0862">Zinc</keyword>
<dbReference type="GO" id="GO:0016787">
    <property type="term" value="F:hydrolase activity"/>
    <property type="evidence" value="ECO:0007669"/>
    <property type="project" value="UniProtKB-KW"/>
</dbReference>
<gene>
    <name evidence="11" type="ORF">PPYR_00032</name>
</gene>
<dbReference type="PROSITE" id="PS50157">
    <property type="entry name" value="ZINC_FINGER_C2H2_2"/>
    <property type="match status" value="2"/>
</dbReference>
<evidence type="ECO:0000313" key="12">
    <source>
        <dbReference type="Proteomes" id="UP000327044"/>
    </source>
</evidence>
<reference evidence="11 12" key="1">
    <citation type="journal article" date="2018" name="Elife">
        <title>Firefly genomes illuminate parallel origins of bioluminescence in beetles.</title>
        <authorList>
            <person name="Fallon T.R."/>
            <person name="Lower S.E."/>
            <person name="Chang C.H."/>
            <person name="Bessho-Uehara M."/>
            <person name="Martin G.J."/>
            <person name="Bewick A.J."/>
            <person name="Behringer M."/>
            <person name="Debat H.J."/>
            <person name="Wong I."/>
            <person name="Day J.C."/>
            <person name="Suvorov A."/>
            <person name="Silva C.J."/>
            <person name="Stanger-Hall K.F."/>
            <person name="Hall D.W."/>
            <person name="Schmitz R.J."/>
            <person name="Nelson D.R."/>
            <person name="Lewis S.M."/>
            <person name="Shigenobu S."/>
            <person name="Bybee S.M."/>
            <person name="Larracuente A.M."/>
            <person name="Oba Y."/>
            <person name="Weng J.K."/>
        </authorList>
    </citation>
    <scope>NUCLEOTIDE SEQUENCE [LARGE SCALE GENOMIC DNA]</scope>
    <source>
        <strain evidence="11">1611_PpyrPB1</strain>
        <tissue evidence="11">Whole body</tissue>
    </source>
</reference>
<dbReference type="Proteomes" id="UP000327044">
    <property type="component" value="Unassembled WGS sequence"/>
</dbReference>
<feature type="coiled-coil region" evidence="9">
    <location>
        <begin position="592"/>
        <end position="619"/>
    </location>
</feature>
<evidence type="ECO:0000256" key="1">
    <source>
        <dbReference type="ARBA" id="ARBA00001968"/>
    </source>
</evidence>
<keyword evidence="6" id="KW-0378">Hydrolase</keyword>
<comment type="caution">
    <text evidence="11">The sequence shown here is derived from an EMBL/GenBank/DDBJ whole genome shotgun (WGS) entry which is preliminary data.</text>
</comment>
<dbReference type="InterPro" id="IPR045249">
    <property type="entry name" value="HARBI1-like"/>
</dbReference>
<evidence type="ECO:0000256" key="7">
    <source>
        <dbReference type="ARBA" id="ARBA00023242"/>
    </source>
</evidence>
<dbReference type="PANTHER" id="PTHR22930:SF269">
    <property type="entry name" value="NUCLEASE HARBI1-LIKE PROTEIN"/>
    <property type="match status" value="1"/>
</dbReference>
<evidence type="ECO:0000256" key="9">
    <source>
        <dbReference type="SAM" id="Coils"/>
    </source>
</evidence>
<evidence type="ECO:0000259" key="10">
    <source>
        <dbReference type="PROSITE" id="PS50157"/>
    </source>
</evidence>
<dbReference type="AlphaFoldDB" id="A0A5N4B0E1"/>
<keyword evidence="4" id="KW-0540">Nuclease</keyword>
<evidence type="ECO:0000256" key="2">
    <source>
        <dbReference type="ARBA" id="ARBA00004123"/>
    </source>
</evidence>
<dbReference type="SUPFAM" id="SSF57667">
    <property type="entry name" value="beta-beta-alpha zinc fingers"/>
    <property type="match status" value="1"/>
</dbReference>
<dbReference type="EMBL" id="VVIM01000001">
    <property type="protein sequence ID" value="KAB0803062.1"/>
    <property type="molecule type" value="Genomic_DNA"/>
</dbReference>
<dbReference type="SMART" id="SM00355">
    <property type="entry name" value="ZnF_C2H2"/>
    <property type="match status" value="2"/>
</dbReference>
<dbReference type="InterPro" id="IPR013087">
    <property type="entry name" value="Znf_C2H2_type"/>
</dbReference>
<keyword evidence="9" id="KW-0175">Coiled coil</keyword>
<dbReference type="InterPro" id="IPR027806">
    <property type="entry name" value="HARBI1_dom"/>
</dbReference>
<dbReference type="Pfam" id="PF10551">
    <property type="entry name" value="MULE"/>
    <property type="match status" value="1"/>
</dbReference>
<sequence>MVAVCEICKVTFSKQSNLRAHVKKFHPDREAELTKAKKYTHECDKCKKHFSHLKNLNSHNKGHHSEIFAGSQTISDTSYINIFKIFMIYPLAPNPWNLLTWTPSHFGNEHGWYSTEKNKILKYVCHRSGYYKRKGKGIRHIKTQGTKKIDGFCPAGIKLTVILDEVRDSICNSELDRTHLLTKKDLHNIQQTFNLNNEAIRHTNDAVSIESWVKEVEILEKFADDCICLDGTHGLNPYDFQLHTLLVLDDLREGFPCAFLFSNRSDVEILVLFFSCIKEKMKRQIKPRVFMSDMEKTFYNAWIRVMKPADFRIYCTWHVDRSWRKNLNKIHSKEKQVMVYKQLRTILQELDQNAFTQMIDNFLRALVNDADTCEFGQYFKRYYTENVEAWAYCHRLHSGLNTNMHIERMHETIKYIYLNGKVVKRLDKAINALMKFVRDKLFERLITLNKGKISSKLKDLRARHKTSEGMDLKLVMVTEEGWEVPSALCQDLYKVEARKINCTCKLVCQQCHACIHQYSCSCIDSSVKWNMCKHVHLVCRFLNDRKELEVGNITQGPVPNASILQIDDGISSKVEEEQKILAAISQNTSISEENLYDEKEKLKMEVMELIHDIDKISTREEISALKKLVGPIKPTLHAIRLQQSRDLQHSMGASSKVHHNKNIKQQRRLFKTKKKTKKETVGLSNPGTEEINQIAINLLQLNDLEDAHKKKRRKWCKNWLLNRNMYSHIRLLDELRNTEPSDFKNYLRMDSDTYKSLLELVRDKITKQDTFMRNAITAEERLTVTLRYLATGNSYEDLKFSTGISPQSLSKIIPETCQAIYESLKQDYLKVPSTEEEWKKIARQFKDVWQFENCLGAIDGKHVLIKKPAQSGSYYYNYKGTFSVVLFAIVNANYEFIYVHTGTNGRVSDGGILCETRIYKRLVTKTLEIPNPVQLPGMDDVVPYVFIGDEAFPLIPNLMKPYSQKHITHDEKIFNYRLSRARRVVENGFGILASRFRIFLQPIAIDVKNIDIVVLACCALHNFLRKLSKGKYITEVSIDREDMNNSTIIPGEWRQTGNLRGLEKTKITNATVSTKNFPNCVGCIDGKHVRMRNPRHSGIMFRNYKQSFLYYKALWDPFTSLLLLMLGIQGE</sequence>
<dbReference type="InterPro" id="IPR036236">
    <property type="entry name" value="Znf_C2H2_sf"/>
</dbReference>
<keyword evidence="7" id="KW-0539">Nucleus</keyword>
<keyword evidence="12" id="KW-1185">Reference proteome</keyword>
<keyword evidence="8" id="KW-0863">Zinc-finger</keyword>
<dbReference type="Pfam" id="PF13359">
    <property type="entry name" value="DDE_Tnp_4"/>
    <property type="match status" value="1"/>
</dbReference>
<dbReference type="GO" id="GO:0005634">
    <property type="term" value="C:nucleus"/>
    <property type="evidence" value="ECO:0007669"/>
    <property type="project" value="UniProtKB-SubCell"/>
</dbReference>
<comment type="cofactor">
    <cofactor evidence="1">
        <name>a divalent metal cation</name>
        <dbReference type="ChEBI" id="CHEBI:60240"/>
    </cofactor>
</comment>
<dbReference type="InParanoid" id="A0A5N4B0E1"/>
<feature type="domain" description="C2H2-type" evidence="10">
    <location>
        <begin position="41"/>
        <end position="66"/>
    </location>
</feature>
<accession>A0A5N4B0E1</accession>
<evidence type="ECO:0000256" key="5">
    <source>
        <dbReference type="ARBA" id="ARBA00022723"/>
    </source>
</evidence>
<evidence type="ECO:0000256" key="3">
    <source>
        <dbReference type="ARBA" id="ARBA00006958"/>
    </source>
</evidence>
<dbReference type="PROSITE" id="PS00028">
    <property type="entry name" value="ZINC_FINGER_C2H2_1"/>
    <property type="match status" value="2"/>
</dbReference>
<name>A0A5N4B0E1_PHOPY</name>
<protein>
    <recommendedName>
        <fullName evidence="10">C2H2-type domain-containing protein</fullName>
    </recommendedName>
</protein>
<dbReference type="GO" id="GO:0008270">
    <property type="term" value="F:zinc ion binding"/>
    <property type="evidence" value="ECO:0007669"/>
    <property type="project" value="UniProtKB-KW"/>
</dbReference>
<proteinExistence type="inferred from homology"/>
<evidence type="ECO:0000256" key="8">
    <source>
        <dbReference type="PROSITE-ProRule" id="PRU00042"/>
    </source>
</evidence>
<evidence type="ECO:0000256" key="4">
    <source>
        <dbReference type="ARBA" id="ARBA00022722"/>
    </source>
</evidence>
<organism evidence="11 12">
    <name type="scientific">Photinus pyralis</name>
    <name type="common">Common eastern firefly</name>
    <name type="synonym">Lampyris pyralis</name>
    <dbReference type="NCBI Taxonomy" id="7054"/>
    <lineage>
        <taxon>Eukaryota</taxon>
        <taxon>Metazoa</taxon>
        <taxon>Ecdysozoa</taxon>
        <taxon>Arthropoda</taxon>
        <taxon>Hexapoda</taxon>
        <taxon>Insecta</taxon>
        <taxon>Pterygota</taxon>
        <taxon>Neoptera</taxon>
        <taxon>Endopterygota</taxon>
        <taxon>Coleoptera</taxon>
        <taxon>Polyphaga</taxon>
        <taxon>Elateriformia</taxon>
        <taxon>Elateroidea</taxon>
        <taxon>Lampyridae</taxon>
        <taxon>Lampyrinae</taxon>
        <taxon>Photinus</taxon>
    </lineage>
</organism>
<dbReference type="Gene3D" id="3.30.160.60">
    <property type="entry name" value="Classic Zinc Finger"/>
    <property type="match status" value="1"/>
</dbReference>
<comment type="subcellular location">
    <subcellularLocation>
        <location evidence="2">Nucleus</location>
    </subcellularLocation>
</comment>
<comment type="similarity">
    <text evidence="3">Belongs to the HARBI1 family.</text>
</comment>
<dbReference type="PANTHER" id="PTHR22930">
    <property type="match status" value="1"/>
</dbReference>
<evidence type="ECO:0000256" key="6">
    <source>
        <dbReference type="ARBA" id="ARBA00022801"/>
    </source>
</evidence>
<feature type="domain" description="C2H2-type" evidence="10">
    <location>
        <begin position="3"/>
        <end position="31"/>
    </location>
</feature>
<keyword evidence="5" id="KW-0479">Metal-binding</keyword>
<evidence type="ECO:0000313" key="11">
    <source>
        <dbReference type="EMBL" id="KAB0803062.1"/>
    </source>
</evidence>